<evidence type="ECO:0000256" key="6">
    <source>
        <dbReference type="ARBA" id="ARBA00022989"/>
    </source>
</evidence>
<keyword evidence="8 9" id="KW-0472">Membrane</keyword>
<keyword evidence="4 9" id="KW-0812">Transmembrane</keyword>
<dbReference type="AlphaFoldDB" id="A0A553NNL4"/>
<dbReference type="GO" id="GO:0006839">
    <property type="term" value="P:mitochondrial transport"/>
    <property type="evidence" value="ECO:0007669"/>
    <property type="project" value="TreeGrafter"/>
</dbReference>
<protein>
    <submittedName>
        <fullName evidence="12">Uncharacterized protein</fullName>
    </submittedName>
</protein>
<comment type="similarity">
    <text evidence="2 10">Belongs to the mitochondrial carrier (TC 2.A.29) family.</text>
</comment>
<evidence type="ECO:0000313" key="13">
    <source>
        <dbReference type="Proteomes" id="UP000318571"/>
    </source>
</evidence>
<feature type="transmembrane region" description="Helical" evidence="11">
    <location>
        <begin position="12"/>
        <end position="31"/>
    </location>
</feature>
<sequence length="296" mass="32616">MSDNDLRLNPNANILAGACGGLLSFVVGHPLDTVKVQLQTMQACPKSGNYPYHGALDCIRKIIYKDGFGGLYRGMGGMIYLALPRFALIFYGNAMGKNIYRNIHGSESGFDIKEVIFAGLFSQLFIVPALVVPLERIKVLMQTNHPVKYTGQVHCLKYIVANHGLPSLYRGLSLTYLRDMSSFGTYFLTYESLKHKFHTSNETPSLGLTILAGGLAGVAGWGMAIPADTAKNRHQATFGTGSSFQTVKKLYHKYGWQGFYRGARPILIRAFPANAATFVGYELAMDVMSQNRMFST</sequence>
<dbReference type="PROSITE" id="PS51257">
    <property type="entry name" value="PROKAR_LIPOPROTEIN"/>
    <property type="match status" value="1"/>
</dbReference>
<evidence type="ECO:0000256" key="2">
    <source>
        <dbReference type="ARBA" id="ARBA00006375"/>
    </source>
</evidence>
<dbReference type="PANTHER" id="PTHR45624:SF4">
    <property type="entry name" value="CONGESTED-LIKE TRACHEA PROTEIN-RELATED"/>
    <property type="match status" value="1"/>
</dbReference>
<dbReference type="STRING" id="6832.A0A553NNL4"/>
<dbReference type="PROSITE" id="PS50920">
    <property type="entry name" value="SOLCAR"/>
    <property type="match status" value="3"/>
</dbReference>
<evidence type="ECO:0000256" key="11">
    <source>
        <dbReference type="SAM" id="Phobius"/>
    </source>
</evidence>
<keyword evidence="3 10" id="KW-0813">Transport</keyword>
<comment type="subcellular location">
    <subcellularLocation>
        <location evidence="1">Mitochondrion membrane</location>
        <topology evidence="1">Multi-pass membrane protein</topology>
    </subcellularLocation>
</comment>
<feature type="repeat" description="Solcar" evidence="9">
    <location>
        <begin position="204"/>
        <end position="287"/>
    </location>
</feature>
<proteinExistence type="inferred from homology"/>
<evidence type="ECO:0000256" key="8">
    <source>
        <dbReference type="ARBA" id="ARBA00023136"/>
    </source>
</evidence>
<comment type="caution">
    <text evidence="12">The sequence shown here is derived from an EMBL/GenBank/DDBJ whole genome shotgun (WGS) entry which is preliminary data.</text>
</comment>
<dbReference type="InterPro" id="IPR023395">
    <property type="entry name" value="MCP_dom_sf"/>
</dbReference>
<evidence type="ECO:0000256" key="10">
    <source>
        <dbReference type="RuleBase" id="RU000488"/>
    </source>
</evidence>
<gene>
    <name evidence="12" type="ORF">TCAL_08055</name>
</gene>
<evidence type="ECO:0000256" key="5">
    <source>
        <dbReference type="ARBA" id="ARBA00022737"/>
    </source>
</evidence>
<dbReference type="GO" id="GO:0015227">
    <property type="term" value="F:O-acyl-L-carnitine transmembrane transporter activity"/>
    <property type="evidence" value="ECO:0007669"/>
    <property type="project" value="TreeGrafter"/>
</dbReference>
<dbReference type="Pfam" id="PF00153">
    <property type="entry name" value="Mito_carr"/>
    <property type="match status" value="3"/>
</dbReference>
<keyword evidence="7" id="KW-0496">Mitochondrion</keyword>
<accession>A0A553NNL4</accession>
<dbReference type="GO" id="GO:0031966">
    <property type="term" value="C:mitochondrial membrane"/>
    <property type="evidence" value="ECO:0007669"/>
    <property type="project" value="UniProtKB-SubCell"/>
</dbReference>
<feature type="transmembrane region" description="Helical" evidence="11">
    <location>
        <begin position="206"/>
        <end position="225"/>
    </location>
</feature>
<evidence type="ECO:0000256" key="3">
    <source>
        <dbReference type="ARBA" id="ARBA00022448"/>
    </source>
</evidence>
<feature type="repeat" description="Solcar" evidence="9">
    <location>
        <begin position="113"/>
        <end position="196"/>
    </location>
</feature>
<dbReference type="Gene3D" id="1.50.40.10">
    <property type="entry name" value="Mitochondrial carrier domain"/>
    <property type="match status" value="1"/>
</dbReference>
<organism evidence="12 13">
    <name type="scientific">Tigriopus californicus</name>
    <name type="common">Marine copepod</name>
    <dbReference type="NCBI Taxonomy" id="6832"/>
    <lineage>
        <taxon>Eukaryota</taxon>
        <taxon>Metazoa</taxon>
        <taxon>Ecdysozoa</taxon>
        <taxon>Arthropoda</taxon>
        <taxon>Crustacea</taxon>
        <taxon>Multicrustacea</taxon>
        <taxon>Hexanauplia</taxon>
        <taxon>Copepoda</taxon>
        <taxon>Harpacticoida</taxon>
        <taxon>Harpacticidae</taxon>
        <taxon>Tigriopus</taxon>
    </lineage>
</organism>
<feature type="repeat" description="Solcar" evidence="9">
    <location>
        <begin position="8"/>
        <end position="99"/>
    </location>
</feature>
<dbReference type="GO" id="GO:1902603">
    <property type="term" value="P:carnitine transmembrane transport"/>
    <property type="evidence" value="ECO:0007669"/>
    <property type="project" value="TreeGrafter"/>
</dbReference>
<evidence type="ECO:0000256" key="9">
    <source>
        <dbReference type="PROSITE-ProRule" id="PRU00282"/>
    </source>
</evidence>
<evidence type="ECO:0000256" key="4">
    <source>
        <dbReference type="ARBA" id="ARBA00022692"/>
    </source>
</evidence>
<name>A0A553NNL4_TIGCA</name>
<dbReference type="SUPFAM" id="SSF103506">
    <property type="entry name" value="Mitochondrial carrier"/>
    <property type="match status" value="1"/>
</dbReference>
<feature type="transmembrane region" description="Helical" evidence="11">
    <location>
        <begin position="77"/>
        <end position="94"/>
    </location>
</feature>
<evidence type="ECO:0000256" key="1">
    <source>
        <dbReference type="ARBA" id="ARBA00004225"/>
    </source>
</evidence>
<keyword evidence="5" id="KW-0677">Repeat</keyword>
<evidence type="ECO:0000256" key="7">
    <source>
        <dbReference type="ARBA" id="ARBA00023128"/>
    </source>
</evidence>
<reference evidence="12 13" key="1">
    <citation type="journal article" date="2018" name="Nat. Ecol. Evol.">
        <title>Genomic signatures of mitonuclear coevolution across populations of Tigriopus californicus.</title>
        <authorList>
            <person name="Barreto F.S."/>
            <person name="Watson E.T."/>
            <person name="Lima T.G."/>
            <person name="Willett C.S."/>
            <person name="Edmands S."/>
            <person name="Li W."/>
            <person name="Burton R.S."/>
        </authorList>
    </citation>
    <scope>NUCLEOTIDE SEQUENCE [LARGE SCALE GENOMIC DNA]</scope>
    <source>
        <strain evidence="12 13">San Diego</strain>
    </source>
</reference>
<evidence type="ECO:0000313" key="12">
    <source>
        <dbReference type="EMBL" id="TRY67024.1"/>
    </source>
</evidence>
<dbReference type="InterPro" id="IPR050567">
    <property type="entry name" value="Mitochondrial_Carrier"/>
</dbReference>
<keyword evidence="13" id="KW-1185">Reference proteome</keyword>
<dbReference type="PANTHER" id="PTHR45624">
    <property type="entry name" value="MITOCHONDRIAL BASIC AMINO ACIDS TRANSPORTER-RELATED"/>
    <property type="match status" value="1"/>
</dbReference>
<dbReference type="InterPro" id="IPR018108">
    <property type="entry name" value="MCP_transmembrane"/>
</dbReference>
<keyword evidence="6 11" id="KW-1133">Transmembrane helix</keyword>
<dbReference type="EMBL" id="VCGU01000011">
    <property type="protein sequence ID" value="TRY67024.1"/>
    <property type="molecule type" value="Genomic_DNA"/>
</dbReference>
<feature type="transmembrane region" description="Helical" evidence="11">
    <location>
        <begin position="115"/>
        <end position="134"/>
    </location>
</feature>
<dbReference type="Proteomes" id="UP000318571">
    <property type="component" value="Chromosome 4"/>
</dbReference>